<organism evidence="1 2">
    <name type="scientific">Xyrichtys novacula</name>
    <name type="common">Pearly razorfish</name>
    <name type="synonym">Hemipteronotus novacula</name>
    <dbReference type="NCBI Taxonomy" id="13765"/>
    <lineage>
        <taxon>Eukaryota</taxon>
        <taxon>Metazoa</taxon>
        <taxon>Chordata</taxon>
        <taxon>Craniata</taxon>
        <taxon>Vertebrata</taxon>
        <taxon>Euteleostomi</taxon>
        <taxon>Actinopterygii</taxon>
        <taxon>Neopterygii</taxon>
        <taxon>Teleostei</taxon>
        <taxon>Neoteleostei</taxon>
        <taxon>Acanthomorphata</taxon>
        <taxon>Eupercaria</taxon>
        <taxon>Labriformes</taxon>
        <taxon>Labridae</taxon>
        <taxon>Xyrichtys</taxon>
    </lineage>
</organism>
<evidence type="ECO:0000313" key="2">
    <source>
        <dbReference type="Proteomes" id="UP001178508"/>
    </source>
</evidence>
<dbReference type="AlphaFoldDB" id="A0AAV1HAQ0"/>
<evidence type="ECO:0000313" key="1">
    <source>
        <dbReference type="EMBL" id="CAJ1082469.1"/>
    </source>
</evidence>
<proteinExistence type="predicted"/>
<sequence length="71" mass="8609">MLDLDAGEKSHLISVKQTLQQGQRQEGCERDRMFLTSWCKKPAKQYRCCLESEGFRECQIVEWERADRWRW</sequence>
<protein>
    <submittedName>
        <fullName evidence="1">Uncharacterized protein</fullName>
    </submittedName>
</protein>
<accession>A0AAV1HAQ0</accession>
<dbReference type="Proteomes" id="UP001178508">
    <property type="component" value="Chromosome 20"/>
</dbReference>
<reference evidence="1" key="1">
    <citation type="submission" date="2023-08" db="EMBL/GenBank/DDBJ databases">
        <authorList>
            <person name="Alioto T."/>
            <person name="Alioto T."/>
            <person name="Gomez Garrido J."/>
        </authorList>
    </citation>
    <scope>NUCLEOTIDE SEQUENCE</scope>
</reference>
<gene>
    <name evidence="1" type="ORF">XNOV1_A028832</name>
</gene>
<keyword evidence="2" id="KW-1185">Reference proteome</keyword>
<name>A0AAV1HAQ0_XYRNO</name>
<dbReference type="EMBL" id="OY660883">
    <property type="protein sequence ID" value="CAJ1082469.1"/>
    <property type="molecule type" value="Genomic_DNA"/>
</dbReference>